<sequence>MSRLKTFRTTFFVLMQALCLLTAGGVRAEGPLVSTGIGFEFASGSYGLGTRTDSIYVPFTLAVYPSERLGFMLEIPYVYQSSSAVNTGVLLGPGGGQMAGMHKEAAAMPGSGGTMPGGGGTPGGGNGSGGGTSSTNQSRQGVGDLTLKGGYVLVPEGEFVPRVRPYLFVKIPTADRDQMLGTGEFDEGLAVELSKQFGNWYSFAEGGYTFQGKSSVLALKDYFSFNAGTGYQLGERFLPMVIVKAAGAPIEGASELLELRLKLKMLVGAKSGVDGYVAKGITRSTPDYGVGLAFYHDF</sequence>
<organism evidence="3 4">
    <name type="scientific">Citrifermentans bremense</name>
    <dbReference type="NCBI Taxonomy" id="60035"/>
    <lineage>
        <taxon>Bacteria</taxon>
        <taxon>Pseudomonadati</taxon>
        <taxon>Thermodesulfobacteriota</taxon>
        <taxon>Desulfuromonadia</taxon>
        <taxon>Geobacterales</taxon>
        <taxon>Geobacteraceae</taxon>
        <taxon>Citrifermentans</taxon>
    </lineage>
</organism>
<dbReference type="KEGG" id="gbn:GEOBRER4_20160"/>
<keyword evidence="2" id="KW-0732">Signal</keyword>
<feature type="signal peptide" evidence="2">
    <location>
        <begin position="1"/>
        <end position="28"/>
    </location>
</feature>
<dbReference type="Pfam" id="PF13557">
    <property type="entry name" value="Phenol_MetA_deg"/>
    <property type="match status" value="1"/>
</dbReference>
<feature type="chain" id="PRO_5027770039" description="Transporter" evidence="2">
    <location>
        <begin position="29"/>
        <end position="298"/>
    </location>
</feature>
<evidence type="ECO:0000256" key="1">
    <source>
        <dbReference type="SAM" id="MobiDB-lite"/>
    </source>
</evidence>
<dbReference type="Proteomes" id="UP000515472">
    <property type="component" value="Chromosome"/>
</dbReference>
<dbReference type="InterPro" id="IPR025737">
    <property type="entry name" value="FApF"/>
</dbReference>
<evidence type="ECO:0000313" key="3">
    <source>
        <dbReference type="EMBL" id="BCG47266.1"/>
    </source>
</evidence>
<proteinExistence type="predicted"/>
<feature type="compositionally biased region" description="Gly residues" evidence="1">
    <location>
        <begin position="110"/>
        <end position="132"/>
    </location>
</feature>
<evidence type="ECO:0008006" key="5">
    <source>
        <dbReference type="Google" id="ProtNLM"/>
    </source>
</evidence>
<dbReference type="RefSeq" id="WP_185242206.1">
    <property type="nucleotide sequence ID" value="NZ_AP023213.1"/>
</dbReference>
<gene>
    <name evidence="3" type="ORF">GEOBRER4_n2094</name>
</gene>
<feature type="region of interest" description="Disordered" evidence="1">
    <location>
        <begin position="109"/>
        <end position="140"/>
    </location>
</feature>
<accession>A0A6S6M5U9</accession>
<keyword evidence="4" id="KW-1185">Reference proteome</keyword>
<reference evidence="3 4" key="1">
    <citation type="submission" date="2020-06" db="EMBL/GenBank/DDBJ databases">
        <title>Interaction of electrochemicaly active bacteria, Geobacter bremensis R4 on different carbon anode.</title>
        <authorList>
            <person name="Meng L."/>
            <person name="Yoshida N."/>
        </authorList>
    </citation>
    <scope>NUCLEOTIDE SEQUENCE [LARGE SCALE GENOMIC DNA]</scope>
    <source>
        <strain evidence="3 4">R4</strain>
    </source>
</reference>
<protein>
    <recommendedName>
        <fullName evidence="5">Transporter</fullName>
    </recommendedName>
</protein>
<dbReference type="AlphaFoldDB" id="A0A6S6M5U9"/>
<name>A0A6S6M5U9_9BACT</name>
<evidence type="ECO:0000256" key="2">
    <source>
        <dbReference type="SAM" id="SignalP"/>
    </source>
</evidence>
<evidence type="ECO:0000313" key="4">
    <source>
        <dbReference type="Proteomes" id="UP000515472"/>
    </source>
</evidence>
<dbReference type="EMBL" id="AP023213">
    <property type="protein sequence ID" value="BCG47266.1"/>
    <property type="molecule type" value="Genomic_DNA"/>
</dbReference>